<sequence length="63" mass="6244">MHRTTALGVGLLLIVAGDARDAIPWTEAGSSAEATDAQVRPGPGGDAAGTSVRSSPRRGESAA</sequence>
<dbReference type="EMBL" id="JACHJD010000028">
    <property type="protein sequence ID" value="MBB5109438.1"/>
    <property type="molecule type" value="Genomic_DNA"/>
</dbReference>
<evidence type="ECO:0000313" key="3">
    <source>
        <dbReference type="Proteomes" id="UP000549009"/>
    </source>
</evidence>
<dbReference type="AlphaFoldDB" id="A0A7W8EZH5"/>
<name>A0A7W8EZH5_STRST</name>
<feature type="region of interest" description="Disordered" evidence="1">
    <location>
        <begin position="27"/>
        <end position="63"/>
    </location>
</feature>
<organism evidence="2 3">
    <name type="scientific">Streptomyces spectabilis</name>
    <dbReference type="NCBI Taxonomy" id="68270"/>
    <lineage>
        <taxon>Bacteria</taxon>
        <taxon>Bacillati</taxon>
        <taxon>Actinomycetota</taxon>
        <taxon>Actinomycetes</taxon>
        <taxon>Kitasatosporales</taxon>
        <taxon>Streptomycetaceae</taxon>
        <taxon>Streptomyces</taxon>
    </lineage>
</organism>
<comment type="caution">
    <text evidence="2">The sequence shown here is derived from an EMBL/GenBank/DDBJ whole genome shotgun (WGS) entry which is preliminary data.</text>
</comment>
<dbReference type="Proteomes" id="UP000549009">
    <property type="component" value="Unassembled WGS sequence"/>
</dbReference>
<reference evidence="2 3" key="1">
    <citation type="submission" date="2020-08" db="EMBL/GenBank/DDBJ databases">
        <title>Genomic Encyclopedia of Type Strains, Phase III (KMG-III): the genomes of soil and plant-associated and newly described type strains.</title>
        <authorList>
            <person name="Whitman W."/>
        </authorList>
    </citation>
    <scope>NUCLEOTIDE SEQUENCE [LARGE SCALE GENOMIC DNA]</scope>
    <source>
        <strain evidence="2 3">CECT 3146</strain>
    </source>
</reference>
<accession>A0A7W8EZH5</accession>
<evidence type="ECO:0000313" key="2">
    <source>
        <dbReference type="EMBL" id="MBB5109438.1"/>
    </source>
</evidence>
<evidence type="ECO:0000256" key="1">
    <source>
        <dbReference type="SAM" id="MobiDB-lite"/>
    </source>
</evidence>
<keyword evidence="3" id="KW-1185">Reference proteome</keyword>
<gene>
    <name evidence="2" type="ORF">FHS40_008566</name>
</gene>
<protein>
    <submittedName>
        <fullName evidence="2">Uncharacterized protein</fullName>
    </submittedName>
</protein>
<proteinExistence type="predicted"/>